<organism evidence="2 3">
    <name type="scientific">Botryobasidium botryosum (strain FD-172 SS1)</name>
    <dbReference type="NCBI Taxonomy" id="930990"/>
    <lineage>
        <taxon>Eukaryota</taxon>
        <taxon>Fungi</taxon>
        <taxon>Dikarya</taxon>
        <taxon>Basidiomycota</taxon>
        <taxon>Agaricomycotina</taxon>
        <taxon>Agaricomycetes</taxon>
        <taxon>Cantharellales</taxon>
        <taxon>Botryobasidiaceae</taxon>
        <taxon>Botryobasidium</taxon>
    </lineage>
</organism>
<protein>
    <submittedName>
        <fullName evidence="2">Uncharacterized protein</fullName>
    </submittedName>
</protein>
<keyword evidence="3" id="KW-1185">Reference proteome</keyword>
<feature type="region of interest" description="Disordered" evidence="1">
    <location>
        <begin position="1"/>
        <end position="152"/>
    </location>
</feature>
<dbReference type="Proteomes" id="UP000027195">
    <property type="component" value="Unassembled WGS sequence"/>
</dbReference>
<sequence length="248" mass="27042">MNGIQSARSSQQYPAPSHSAMSRNRWDGPQNDSRSQPEGTEYRPTAIRAGSDPLKVAGAHTSDPNLRQRQQQQSSLAPPEQLPVTSNPASRRLSVYELCEPTPAISKAGGGSQPNKQVHPSPPLQVSRAEDSTRSSSIPLAPPSRAPLPKPLFFTIEPPAPRMPALISDTPSGSVDPPPTSAPTFDFSDYQLATRVSLRRLGRETQPFKWPESAGVSRRCVNISQAQEIQVCCCGLGCERWRLWERGV</sequence>
<dbReference type="HOGENOM" id="CLU_1120013_0_0_1"/>
<feature type="compositionally biased region" description="Low complexity" evidence="1">
    <location>
        <begin position="67"/>
        <end position="76"/>
    </location>
</feature>
<evidence type="ECO:0000256" key="1">
    <source>
        <dbReference type="SAM" id="MobiDB-lite"/>
    </source>
</evidence>
<gene>
    <name evidence="2" type="ORF">BOTBODRAFT_408758</name>
</gene>
<feature type="compositionally biased region" description="Pro residues" evidence="1">
    <location>
        <begin position="140"/>
        <end position="150"/>
    </location>
</feature>
<dbReference type="InParanoid" id="A0A067MDC4"/>
<name>A0A067MDC4_BOTB1</name>
<dbReference type="EMBL" id="KL198048">
    <property type="protein sequence ID" value="KDQ12710.1"/>
    <property type="molecule type" value="Genomic_DNA"/>
</dbReference>
<reference evidence="3" key="1">
    <citation type="journal article" date="2014" name="Proc. Natl. Acad. Sci. U.S.A.">
        <title>Extensive sampling of basidiomycete genomes demonstrates inadequacy of the white-rot/brown-rot paradigm for wood decay fungi.</title>
        <authorList>
            <person name="Riley R."/>
            <person name="Salamov A.A."/>
            <person name="Brown D.W."/>
            <person name="Nagy L.G."/>
            <person name="Floudas D."/>
            <person name="Held B.W."/>
            <person name="Levasseur A."/>
            <person name="Lombard V."/>
            <person name="Morin E."/>
            <person name="Otillar R."/>
            <person name="Lindquist E.A."/>
            <person name="Sun H."/>
            <person name="LaButti K.M."/>
            <person name="Schmutz J."/>
            <person name="Jabbour D."/>
            <person name="Luo H."/>
            <person name="Baker S.E."/>
            <person name="Pisabarro A.G."/>
            <person name="Walton J.D."/>
            <person name="Blanchette R.A."/>
            <person name="Henrissat B."/>
            <person name="Martin F."/>
            <person name="Cullen D."/>
            <person name="Hibbett D.S."/>
            <person name="Grigoriev I.V."/>
        </authorList>
    </citation>
    <scope>NUCLEOTIDE SEQUENCE [LARGE SCALE GENOMIC DNA]</scope>
    <source>
        <strain evidence="3">FD-172 SS1</strain>
    </source>
</reference>
<evidence type="ECO:0000313" key="3">
    <source>
        <dbReference type="Proteomes" id="UP000027195"/>
    </source>
</evidence>
<proteinExistence type="predicted"/>
<dbReference type="AlphaFoldDB" id="A0A067MDC4"/>
<feature type="compositionally biased region" description="Polar residues" evidence="1">
    <location>
        <begin position="1"/>
        <end position="22"/>
    </location>
</feature>
<evidence type="ECO:0000313" key="2">
    <source>
        <dbReference type="EMBL" id="KDQ12710.1"/>
    </source>
</evidence>
<accession>A0A067MDC4</accession>